<keyword evidence="1" id="KW-0472">Membrane</keyword>
<evidence type="ECO:0000256" key="1">
    <source>
        <dbReference type="SAM" id="Phobius"/>
    </source>
</evidence>
<gene>
    <name evidence="2" type="ORF">BT96DRAFT_914811</name>
</gene>
<protein>
    <submittedName>
        <fullName evidence="2">Uncharacterized protein</fullName>
    </submittedName>
</protein>
<keyword evidence="3" id="KW-1185">Reference proteome</keyword>
<keyword evidence="1" id="KW-0812">Transmembrane</keyword>
<evidence type="ECO:0000313" key="3">
    <source>
        <dbReference type="Proteomes" id="UP000799118"/>
    </source>
</evidence>
<proteinExistence type="predicted"/>
<name>A0A6A4I9F5_9AGAR</name>
<sequence length="439" mass="48553">MLLFSPVMFFITLDPFALLMYLPTLNLCAMDYFTSRYRPHQVLYFSLSVLNGVFFISWLYTLSLVFFICWLRFREQHPLRLLFAIPNKTPRPNQSPLSRVLLGRKRSDDERQIIKEQVSTVIFRHTIFRKHPFEPSSLGIVRGLEINTTSNSLFTTQTTMVATENTADTTSGNIMAGYGRGMVFFIAMSSTTQDALSDLAISVDGSDVPCSPQFSVFSGTSSARNCTSDSEVGIIEISTSSNSTISVWVMNSDTSTSGWEETAASLSPPYFLLPNRIVTGSTYLSEYIITNNSSITWVSYVIANPQTVSLSNTTSLKLDASLPTLRSQMYMPVEEFTSSTTLTAILSALSKAGGLFASANGFFVLLFGRSVWAVIAGGRPLSPFGIFGWIPSVKRNIHLHYPLLQSECEKGGMASFVEEVGMNVGIVTHREVLCENKAI</sequence>
<dbReference type="Proteomes" id="UP000799118">
    <property type="component" value="Unassembled WGS sequence"/>
</dbReference>
<dbReference type="AlphaFoldDB" id="A0A6A4I9F5"/>
<accession>A0A6A4I9F5</accession>
<feature type="transmembrane region" description="Helical" evidence="1">
    <location>
        <begin position="6"/>
        <end position="30"/>
    </location>
</feature>
<feature type="transmembrane region" description="Helical" evidence="1">
    <location>
        <begin position="42"/>
        <end position="73"/>
    </location>
</feature>
<dbReference type="EMBL" id="ML769397">
    <property type="protein sequence ID" value="KAE9407221.1"/>
    <property type="molecule type" value="Genomic_DNA"/>
</dbReference>
<organism evidence="2 3">
    <name type="scientific">Gymnopus androsaceus JB14</name>
    <dbReference type="NCBI Taxonomy" id="1447944"/>
    <lineage>
        <taxon>Eukaryota</taxon>
        <taxon>Fungi</taxon>
        <taxon>Dikarya</taxon>
        <taxon>Basidiomycota</taxon>
        <taxon>Agaricomycotina</taxon>
        <taxon>Agaricomycetes</taxon>
        <taxon>Agaricomycetidae</taxon>
        <taxon>Agaricales</taxon>
        <taxon>Marasmiineae</taxon>
        <taxon>Omphalotaceae</taxon>
        <taxon>Gymnopus</taxon>
    </lineage>
</organism>
<evidence type="ECO:0000313" key="2">
    <source>
        <dbReference type="EMBL" id="KAE9407221.1"/>
    </source>
</evidence>
<dbReference type="OrthoDB" id="3227921at2759"/>
<reference evidence="2" key="1">
    <citation type="journal article" date="2019" name="Environ. Microbiol.">
        <title>Fungal ecological strategies reflected in gene transcription - a case study of two litter decomposers.</title>
        <authorList>
            <person name="Barbi F."/>
            <person name="Kohler A."/>
            <person name="Barry K."/>
            <person name="Baskaran P."/>
            <person name="Daum C."/>
            <person name="Fauchery L."/>
            <person name="Ihrmark K."/>
            <person name="Kuo A."/>
            <person name="LaButti K."/>
            <person name="Lipzen A."/>
            <person name="Morin E."/>
            <person name="Grigoriev I.V."/>
            <person name="Henrissat B."/>
            <person name="Lindahl B."/>
            <person name="Martin F."/>
        </authorList>
    </citation>
    <scope>NUCLEOTIDE SEQUENCE</scope>
    <source>
        <strain evidence="2">JB14</strain>
    </source>
</reference>
<keyword evidence="1" id="KW-1133">Transmembrane helix</keyword>